<dbReference type="Gene3D" id="3.20.180.10">
    <property type="entry name" value="PNP-oxidase-like"/>
    <property type="match status" value="1"/>
</dbReference>
<dbReference type="PANTHER" id="PTHR13343:SF24">
    <property type="entry name" value="OS07G0573800 PROTEIN"/>
    <property type="match status" value="1"/>
</dbReference>
<evidence type="ECO:0000259" key="3">
    <source>
        <dbReference type="Pfam" id="PF13883"/>
    </source>
</evidence>
<evidence type="ECO:0000259" key="2">
    <source>
        <dbReference type="Pfam" id="PF10615"/>
    </source>
</evidence>
<evidence type="ECO:0000313" key="5">
    <source>
        <dbReference type="Proteomes" id="UP001445335"/>
    </source>
</evidence>
<organism evidence="4 5">
    <name type="scientific">Elliptochloris bilobata</name>
    <dbReference type="NCBI Taxonomy" id="381761"/>
    <lineage>
        <taxon>Eukaryota</taxon>
        <taxon>Viridiplantae</taxon>
        <taxon>Chlorophyta</taxon>
        <taxon>core chlorophytes</taxon>
        <taxon>Trebouxiophyceae</taxon>
        <taxon>Trebouxiophyceae incertae sedis</taxon>
        <taxon>Elliptochloris clade</taxon>
        <taxon>Elliptochloris</taxon>
    </lineage>
</organism>
<name>A0AAW1RBH0_9CHLO</name>
<evidence type="ECO:0000313" key="4">
    <source>
        <dbReference type="EMBL" id="KAK9830960.1"/>
    </source>
</evidence>
<dbReference type="Pfam" id="PF10615">
    <property type="entry name" value="DUF2470"/>
    <property type="match status" value="1"/>
</dbReference>
<dbReference type="InterPro" id="IPR012349">
    <property type="entry name" value="Split_barrel_FMN-bd"/>
</dbReference>
<dbReference type="Pfam" id="PF13883">
    <property type="entry name" value="CREG_beta-barrel"/>
    <property type="match status" value="1"/>
</dbReference>
<comment type="caution">
    <text evidence="4">The sequence shown here is derived from an EMBL/GenBank/DDBJ whole genome shotgun (WGS) entry which is preliminary data.</text>
</comment>
<dbReference type="EMBL" id="JALJOU010000048">
    <property type="protein sequence ID" value="KAK9830960.1"/>
    <property type="molecule type" value="Genomic_DNA"/>
</dbReference>
<protein>
    <recommendedName>
        <fullName evidence="6">DUF2470 domain-containing protein</fullName>
    </recommendedName>
</protein>
<feature type="domain" description="CREG-like beta-barrel" evidence="3">
    <location>
        <begin position="42"/>
        <end position="190"/>
    </location>
</feature>
<feature type="region of interest" description="Disordered" evidence="1">
    <location>
        <begin position="1"/>
        <end position="27"/>
    </location>
</feature>
<dbReference type="PANTHER" id="PTHR13343">
    <property type="entry name" value="CREG1 PROTEIN"/>
    <property type="match status" value="1"/>
</dbReference>
<dbReference type="GO" id="GO:0005737">
    <property type="term" value="C:cytoplasm"/>
    <property type="evidence" value="ECO:0007669"/>
    <property type="project" value="UniProtKB-ARBA"/>
</dbReference>
<feature type="compositionally biased region" description="Low complexity" evidence="1">
    <location>
        <begin position="11"/>
        <end position="20"/>
    </location>
</feature>
<dbReference type="InterPro" id="IPR055343">
    <property type="entry name" value="CREG_beta-barrel"/>
</dbReference>
<dbReference type="AlphaFoldDB" id="A0AAW1RBH0"/>
<sequence>MGAASTKNPGKEAAPAAGEAGEQDDSEWEAFQVHQRNAARLPHAEEARLLFATAGHGVLSTIGSFGTWAGYPVGTVCEFAADETGRPVFAFSSLSSHTPDLRADPRASLTVTARGYQGMADARATISGSVEALGDAEEAAAARKTFLAKYPDSFWVDFGDFTWFRLEPIVTGRLISGFGRIKQFSGEEYLAARADPVAAFAAPIAGHMNADHAEATAAMLRHYAGLSVDEVRITGVDRLGLDLACKKDDQTLRARLPFVRSAEGRKDVKDIIVEMTRAAAGR</sequence>
<gene>
    <name evidence="4" type="ORF">WJX81_003065</name>
</gene>
<dbReference type="SUPFAM" id="SSF50475">
    <property type="entry name" value="FMN-binding split barrel"/>
    <property type="match status" value="1"/>
</dbReference>
<dbReference type="Gene3D" id="2.30.110.10">
    <property type="entry name" value="Electron Transport, Fmn-binding Protein, Chain A"/>
    <property type="match status" value="1"/>
</dbReference>
<proteinExistence type="predicted"/>
<evidence type="ECO:0008006" key="6">
    <source>
        <dbReference type="Google" id="ProtNLM"/>
    </source>
</evidence>
<keyword evidence="5" id="KW-1185">Reference proteome</keyword>
<dbReference type="InterPro" id="IPR037119">
    <property type="entry name" value="Haem_oxidase_HugZ-like_sf"/>
</dbReference>
<feature type="domain" description="DUF2470" evidence="2">
    <location>
        <begin position="202"/>
        <end position="275"/>
    </location>
</feature>
<dbReference type="Proteomes" id="UP001445335">
    <property type="component" value="Unassembled WGS sequence"/>
</dbReference>
<accession>A0AAW1RBH0</accession>
<evidence type="ECO:0000256" key="1">
    <source>
        <dbReference type="SAM" id="MobiDB-lite"/>
    </source>
</evidence>
<dbReference type="InterPro" id="IPR019595">
    <property type="entry name" value="DUF2470"/>
</dbReference>
<reference evidence="4 5" key="1">
    <citation type="journal article" date="2024" name="Nat. Commun.">
        <title>Phylogenomics reveals the evolutionary origins of lichenization in chlorophyte algae.</title>
        <authorList>
            <person name="Puginier C."/>
            <person name="Libourel C."/>
            <person name="Otte J."/>
            <person name="Skaloud P."/>
            <person name="Haon M."/>
            <person name="Grisel S."/>
            <person name="Petersen M."/>
            <person name="Berrin J.G."/>
            <person name="Delaux P.M."/>
            <person name="Dal Grande F."/>
            <person name="Keller J."/>
        </authorList>
    </citation>
    <scope>NUCLEOTIDE SEQUENCE [LARGE SCALE GENOMIC DNA]</scope>
    <source>
        <strain evidence="4 5">SAG 245.80</strain>
    </source>
</reference>